<name>A0A0E9TM97_ANGAN</name>
<reference evidence="2" key="2">
    <citation type="journal article" date="2015" name="Fish Shellfish Immunol.">
        <title>Early steps in the European eel (Anguilla anguilla)-Vibrio vulnificus interaction in the gills: Role of the RtxA13 toxin.</title>
        <authorList>
            <person name="Callol A."/>
            <person name="Pajuelo D."/>
            <person name="Ebbesson L."/>
            <person name="Teles M."/>
            <person name="MacKenzie S."/>
            <person name="Amaro C."/>
        </authorList>
    </citation>
    <scope>NUCLEOTIDE SEQUENCE</scope>
</reference>
<organism evidence="2">
    <name type="scientific">Anguilla anguilla</name>
    <name type="common">European freshwater eel</name>
    <name type="synonym">Muraena anguilla</name>
    <dbReference type="NCBI Taxonomy" id="7936"/>
    <lineage>
        <taxon>Eukaryota</taxon>
        <taxon>Metazoa</taxon>
        <taxon>Chordata</taxon>
        <taxon>Craniata</taxon>
        <taxon>Vertebrata</taxon>
        <taxon>Euteleostomi</taxon>
        <taxon>Actinopterygii</taxon>
        <taxon>Neopterygii</taxon>
        <taxon>Teleostei</taxon>
        <taxon>Anguilliformes</taxon>
        <taxon>Anguillidae</taxon>
        <taxon>Anguilla</taxon>
    </lineage>
</organism>
<accession>A0A0E9TM97</accession>
<dbReference type="AlphaFoldDB" id="A0A0E9TM97"/>
<protein>
    <submittedName>
        <fullName evidence="2">Uncharacterized protein</fullName>
    </submittedName>
</protein>
<proteinExistence type="predicted"/>
<reference evidence="2" key="1">
    <citation type="submission" date="2014-11" db="EMBL/GenBank/DDBJ databases">
        <authorList>
            <person name="Amaro Gonzalez C."/>
        </authorList>
    </citation>
    <scope>NUCLEOTIDE SEQUENCE</scope>
</reference>
<feature type="region of interest" description="Disordered" evidence="1">
    <location>
        <begin position="1"/>
        <end position="26"/>
    </location>
</feature>
<evidence type="ECO:0000256" key="1">
    <source>
        <dbReference type="SAM" id="MobiDB-lite"/>
    </source>
</evidence>
<dbReference type="EMBL" id="GBXM01044941">
    <property type="protein sequence ID" value="JAH63636.1"/>
    <property type="molecule type" value="Transcribed_RNA"/>
</dbReference>
<evidence type="ECO:0000313" key="2">
    <source>
        <dbReference type="EMBL" id="JAH53990.1"/>
    </source>
</evidence>
<sequence>MTGQEPLHSIKGWQKEACFGSSPPLD</sequence>
<dbReference type="EMBL" id="GBXM01054587">
    <property type="protein sequence ID" value="JAH53990.1"/>
    <property type="molecule type" value="Transcribed_RNA"/>
</dbReference>